<dbReference type="Pfam" id="PF00004">
    <property type="entry name" value="AAA"/>
    <property type="match status" value="1"/>
</dbReference>
<proteinExistence type="inferred from homology"/>
<feature type="domain" description="AAA+ ATPase" evidence="4">
    <location>
        <begin position="410"/>
        <end position="542"/>
    </location>
</feature>
<dbReference type="InterPro" id="IPR050221">
    <property type="entry name" value="26S_Proteasome_ATPase"/>
</dbReference>
<evidence type="ECO:0000313" key="6">
    <source>
        <dbReference type="Proteomes" id="UP000003157"/>
    </source>
</evidence>
<dbReference type="Gene3D" id="3.40.50.300">
    <property type="entry name" value="P-loop containing nucleotide triphosphate hydrolases"/>
    <property type="match status" value="1"/>
</dbReference>
<dbReference type="RefSeq" id="WP_008788484.1">
    <property type="nucleotide sequence ID" value="NZ_AKCB01000002.1"/>
</dbReference>
<dbReference type="SMART" id="SM00382">
    <property type="entry name" value="AAA"/>
    <property type="match status" value="1"/>
</dbReference>
<evidence type="ECO:0000256" key="1">
    <source>
        <dbReference type="ARBA" id="ARBA00006914"/>
    </source>
</evidence>
<dbReference type="EMBL" id="ADKX01000024">
    <property type="protein sequence ID" value="EFW05420.1"/>
    <property type="molecule type" value="Genomic_DNA"/>
</dbReference>
<dbReference type="HOGENOM" id="CLU_441937_0_0_9"/>
<organism evidence="5 6">
    <name type="scientific">Coprobacillus cateniformis</name>
    <dbReference type="NCBI Taxonomy" id="100884"/>
    <lineage>
        <taxon>Bacteria</taxon>
        <taxon>Bacillati</taxon>
        <taxon>Bacillota</taxon>
        <taxon>Erysipelotrichia</taxon>
        <taxon>Erysipelotrichales</taxon>
        <taxon>Coprobacillaceae</taxon>
        <taxon>Coprobacillus</taxon>
    </lineage>
</organism>
<dbReference type="InterPro" id="IPR003593">
    <property type="entry name" value="AAA+_ATPase"/>
</dbReference>
<dbReference type="SUPFAM" id="SSF52540">
    <property type="entry name" value="P-loop containing nucleoside triphosphate hydrolases"/>
    <property type="match status" value="1"/>
</dbReference>
<keyword evidence="3" id="KW-0067">ATP-binding</keyword>
<evidence type="ECO:0000256" key="2">
    <source>
        <dbReference type="ARBA" id="ARBA00022741"/>
    </source>
</evidence>
<name>E7G9D0_9FIRM</name>
<keyword evidence="6" id="KW-1185">Reference proteome</keyword>
<evidence type="ECO:0000313" key="5">
    <source>
        <dbReference type="EMBL" id="EFW05420.1"/>
    </source>
</evidence>
<evidence type="ECO:0000256" key="3">
    <source>
        <dbReference type="ARBA" id="ARBA00022840"/>
    </source>
</evidence>
<evidence type="ECO:0000259" key="4">
    <source>
        <dbReference type="SMART" id="SM00382"/>
    </source>
</evidence>
<dbReference type="GO" id="GO:0005524">
    <property type="term" value="F:ATP binding"/>
    <property type="evidence" value="ECO:0007669"/>
    <property type="project" value="UniProtKB-KW"/>
</dbReference>
<dbReference type="eggNOG" id="COG0464">
    <property type="taxonomic scope" value="Bacteria"/>
</dbReference>
<comment type="caution">
    <text evidence="5">The sequence shown here is derived from an EMBL/GenBank/DDBJ whole genome shotgun (WGS) entry which is preliminary data.</text>
</comment>
<dbReference type="GeneID" id="78230999"/>
<dbReference type="AlphaFoldDB" id="E7G9D0"/>
<dbReference type="CDD" id="cd19481">
    <property type="entry name" value="RecA-like_protease"/>
    <property type="match status" value="1"/>
</dbReference>
<dbReference type="OrthoDB" id="9806903at2"/>
<reference evidence="5 6" key="1">
    <citation type="submission" date="2010-12" db="EMBL/GenBank/DDBJ databases">
        <title>The Genome Sequence of Coprobacillus sp. strain 29_1.</title>
        <authorList>
            <consortium name="The Broad Institute Genome Sequencing Platform"/>
            <person name="Earl A."/>
            <person name="Ward D."/>
            <person name="Feldgarden M."/>
            <person name="Gevers D."/>
            <person name="Daigneault M."/>
            <person name="Sibley C.D."/>
            <person name="White A."/>
            <person name="Strauss J."/>
            <person name="Allen-Vercoe E."/>
            <person name="Young S.K."/>
            <person name="Zeng Q."/>
            <person name="Gargeya S."/>
            <person name="Fitzgerald M."/>
            <person name="Haas B."/>
            <person name="Abouelleil A."/>
            <person name="Alvarado L."/>
            <person name="Arachchi H.M."/>
            <person name="Berlin A."/>
            <person name="Brown A."/>
            <person name="Chapman S.B."/>
            <person name="Chen Z."/>
            <person name="Dunbar C."/>
            <person name="Freedman E."/>
            <person name="Gearin G."/>
            <person name="Gellesch M."/>
            <person name="Goldberg J."/>
            <person name="Griggs A."/>
            <person name="Gujja S."/>
            <person name="Heilman E."/>
            <person name="Heiman D."/>
            <person name="Howarth C."/>
            <person name="Larson L."/>
            <person name="Lui A."/>
            <person name="MacDonald P.J.P."/>
            <person name="Mehta T."/>
            <person name="Montmayeur A."/>
            <person name="Murphy C."/>
            <person name="Neiman D."/>
            <person name="Pearson M."/>
            <person name="Priest M."/>
            <person name="Roberts A."/>
            <person name="Saif S."/>
            <person name="Shea T."/>
            <person name="Shenoy N."/>
            <person name="Sisk P."/>
            <person name="Stolte C."/>
            <person name="Sykes S."/>
            <person name="White J."/>
            <person name="Yandava C."/>
            <person name="Nusbaum C."/>
            <person name="Birren B."/>
        </authorList>
    </citation>
    <scope>NUCLEOTIDE SEQUENCE [LARGE SCALE GENOMIC DNA]</scope>
    <source>
        <strain evidence="5 6">29_1</strain>
    </source>
</reference>
<dbReference type="InterPro" id="IPR027417">
    <property type="entry name" value="P-loop_NTPase"/>
</dbReference>
<comment type="similarity">
    <text evidence="1">Belongs to the AAA ATPase family.</text>
</comment>
<accession>E7G9D0</accession>
<dbReference type="Proteomes" id="UP000003157">
    <property type="component" value="Unassembled WGS sequence"/>
</dbReference>
<protein>
    <recommendedName>
        <fullName evidence="4">AAA+ ATPase domain-containing protein</fullName>
    </recommendedName>
</protein>
<keyword evidence="2" id="KW-0547">Nucleotide-binding</keyword>
<dbReference type="PANTHER" id="PTHR23073">
    <property type="entry name" value="26S PROTEASOME REGULATORY SUBUNIT"/>
    <property type="match status" value="1"/>
</dbReference>
<dbReference type="GO" id="GO:0016887">
    <property type="term" value="F:ATP hydrolysis activity"/>
    <property type="evidence" value="ECO:0007669"/>
    <property type="project" value="InterPro"/>
</dbReference>
<gene>
    <name evidence="5" type="ORF">HMPREF9488_01368</name>
</gene>
<dbReference type="STRING" id="100884.GCA_000269565_03212"/>
<dbReference type="InterPro" id="IPR003959">
    <property type="entry name" value="ATPase_AAA_core"/>
</dbReference>
<sequence>MKYQDNNALLIDYVNYSEMILKLCQLTDQVDMKNYLLEVRKYYMTIQQNINESDCFLALPNLKKILSLNKLEYQTLIFVTSMELSGYLRSLYQSLFQTGYLYYSSVFTLLKHIVKITYQEFMISLHQNKNYALLMRDDGTKPYYHMERYILLQDYVASYIFDGQIFEMPGAQIIVTSDIYYLPLHQDIYTKLTFKPFQLWGRSGSGKHSLCYRYLQAHAYQCLLIDATLLDSIDLYDYSKYIIFQYQVFHFIPCFDHISEASLLKLKVLLAMISYTDIPYILISEDYIHILENCHHIPDFLSQGEKQMIIDKYPYLHDVKRELAVYHLNIADMIYFIKLNTSLTHQDIISYFYKQPIEQKYCTMVESHLNMTYWIGDESIQDKLNYFLYLIQYQNEVKSDFQNKGHFLQKSVSALFHGKSGTGKTYAAKAIAGELGRRLLVANLSKINDKYIGETEKHLDDIFYIAARYNCILFFDEADVLFTKRTEVQQANDKYANVSTAYLLQKIENFDGIIILATNLIHNFDDAFLRRLSMIIKFEESTEETRYLMFKELCSQMNHDLDYTTLARVYPFSLARIEQIVMTAYLMARQSKQILNMEMMKKAMQWELAKQGEIFVEK</sequence>